<dbReference type="EMBL" id="CAXAMM010006080">
    <property type="protein sequence ID" value="CAK9009757.1"/>
    <property type="molecule type" value="Genomic_DNA"/>
</dbReference>
<proteinExistence type="predicted"/>
<feature type="signal peptide" evidence="1">
    <location>
        <begin position="1"/>
        <end position="20"/>
    </location>
</feature>
<protein>
    <submittedName>
        <fullName evidence="2">Uncharacterized protein</fullName>
    </submittedName>
</protein>
<name>A0ABP0J611_9DINO</name>
<comment type="caution">
    <text evidence="2">The sequence shown here is derived from an EMBL/GenBank/DDBJ whole genome shotgun (WGS) entry which is preliminary data.</text>
</comment>
<keyword evidence="1" id="KW-0732">Signal</keyword>
<keyword evidence="3" id="KW-1185">Reference proteome</keyword>
<sequence length="362" mass="40160">MVRPIVCLLWLQVLPLPGLREIVRHQPEVVTSRAIGEQLLRWNAVEKPWHLGGELGIELELGYDNWLTARLVHTFFDAIRDNIVSECQKAGVKVAVLLNRDLVWVSKGYVLPIFVHVQGISDFDAFNQESLEGIKVTLLDTAVYGELGPGGVGYATHGEPLEVRIKELPAVGDAFKKMEMTNVSSLQLELKVEFWKDKLKAAPEDTVKDLWQQATSKYWHEAHENGIDVFIAGAAYTQDHINARPFKKSEAERLSGGLSKCVTAPDFAIAQNDDGKVAFWQEGDVMGMRAVITIFSVNDKFVQSNLPSVRDKMLPKLMQDLTSLLRVNKDLCSAVPCGWSPADPRAGPLPHDTVTCGKPPDA</sequence>
<feature type="chain" id="PRO_5045155606" evidence="1">
    <location>
        <begin position="21"/>
        <end position="362"/>
    </location>
</feature>
<reference evidence="2 3" key="1">
    <citation type="submission" date="2024-02" db="EMBL/GenBank/DDBJ databases">
        <authorList>
            <person name="Chen Y."/>
            <person name="Shah S."/>
            <person name="Dougan E. K."/>
            <person name="Thang M."/>
            <person name="Chan C."/>
        </authorList>
    </citation>
    <scope>NUCLEOTIDE SEQUENCE [LARGE SCALE GENOMIC DNA]</scope>
</reference>
<dbReference type="Proteomes" id="UP001642464">
    <property type="component" value="Unassembled WGS sequence"/>
</dbReference>
<evidence type="ECO:0000313" key="2">
    <source>
        <dbReference type="EMBL" id="CAK9009757.1"/>
    </source>
</evidence>
<gene>
    <name evidence="2" type="ORF">SCF082_LOCUS10405</name>
</gene>
<evidence type="ECO:0000256" key="1">
    <source>
        <dbReference type="SAM" id="SignalP"/>
    </source>
</evidence>
<organism evidence="2 3">
    <name type="scientific">Durusdinium trenchii</name>
    <dbReference type="NCBI Taxonomy" id="1381693"/>
    <lineage>
        <taxon>Eukaryota</taxon>
        <taxon>Sar</taxon>
        <taxon>Alveolata</taxon>
        <taxon>Dinophyceae</taxon>
        <taxon>Suessiales</taxon>
        <taxon>Symbiodiniaceae</taxon>
        <taxon>Durusdinium</taxon>
    </lineage>
</organism>
<accession>A0ABP0J611</accession>
<evidence type="ECO:0000313" key="3">
    <source>
        <dbReference type="Proteomes" id="UP001642464"/>
    </source>
</evidence>